<dbReference type="SUPFAM" id="SSF158791">
    <property type="entry name" value="MgtE N-terminal domain-like"/>
    <property type="match status" value="1"/>
</dbReference>
<comment type="caution">
    <text evidence="4">The sequence shown here is derived from an EMBL/GenBank/DDBJ whole genome shotgun (WGS) entry which is preliminary data.</text>
</comment>
<evidence type="ECO:0000256" key="1">
    <source>
        <dbReference type="SAM" id="MobiDB-lite"/>
    </source>
</evidence>
<feature type="domain" description="Magnesium transporter MgtE intracellular" evidence="3">
    <location>
        <begin position="157"/>
        <end position="209"/>
    </location>
</feature>
<dbReference type="InterPro" id="IPR006668">
    <property type="entry name" value="Mg_transptr_MgtE_intracell_dom"/>
</dbReference>
<proteinExistence type="predicted"/>
<feature type="region of interest" description="Disordered" evidence="1">
    <location>
        <begin position="109"/>
        <end position="145"/>
    </location>
</feature>
<evidence type="ECO:0000313" key="5">
    <source>
        <dbReference type="Proteomes" id="UP000681162"/>
    </source>
</evidence>
<dbReference type="AlphaFoldDB" id="A0A920CDR8"/>
<keyword evidence="5" id="KW-1185">Reference proteome</keyword>
<keyword evidence="2" id="KW-1133">Transmembrane helix</keyword>
<dbReference type="RefSeq" id="WP_212938518.1">
    <property type="nucleotide sequence ID" value="NZ_BORR01000003.1"/>
</dbReference>
<evidence type="ECO:0000256" key="2">
    <source>
        <dbReference type="SAM" id="Phobius"/>
    </source>
</evidence>
<dbReference type="Pfam" id="PF03448">
    <property type="entry name" value="MgtE_N"/>
    <property type="match status" value="1"/>
</dbReference>
<name>A0A920CDR8_9BACL</name>
<protein>
    <recommendedName>
        <fullName evidence="3">Magnesium transporter MgtE intracellular domain-containing protein</fullName>
    </recommendedName>
</protein>
<feature type="region of interest" description="Disordered" evidence="1">
    <location>
        <begin position="67"/>
        <end position="94"/>
    </location>
</feature>
<reference evidence="4 5" key="1">
    <citation type="submission" date="2021-03" db="EMBL/GenBank/DDBJ databases">
        <title>Antimicrobial resistance genes in bacteria isolated from Japanese honey, and their potential for conferring macrolide and lincosamide resistance in the American foulbrood pathogen Paenibacillus larvae.</title>
        <authorList>
            <person name="Okamoto M."/>
            <person name="Kumagai M."/>
            <person name="Kanamori H."/>
            <person name="Takamatsu D."/>
        </authorList>
    </citation>
    <scope>NUCLEOTIDE SEQUENCE [LARGE SCALE GENOMIC DNA]</scope>
    <source>
        <strain evidence="4 5">J41TS12</strain>
    </source>
</reference>
<feature type="compositionally biased region" description="Low complexity" evidence="1">
    <location>
        <begin position="109"/>
        <end position="131"/>
    </location>
</feature>
<organism evidence="4 5">
    <name type="scientific">Paenibacillus antibioticophila</name>
    <dbReference type="NCBI Taxonomy" id="1274374"/>
    <lineage>
        <taxon>Bacteria</taxon>
        <taxon>Bacillati</taxon>
        <taxon>Bacillota</taxon>
        <taxon>Bacilli</taxon>
        <taxon>Bacillales</taxon>
        <taxon>Paenibacillaceae</taxon>
        <taxon>Paenibacillus</taxon>
    </lineage>
</organism>
<keyword evidence="2" id="KW-0812">Transmembrane</keyword>
<dbReference type="Gene3D" id="1.25.60.10">
    <property type="entry name" value="MgtE N-terminal domain-like"/>
    <property type="match status" value="1"/>
</dbReference>
<keyword evidence="2" id="KW-0472">Membrane</keyword>
<accession>A0A920CDR8</accession>
<sequence>MAQNDFEEEIEESVGGFSRFLFFMTPILFTVVLLGVLLALFNINFRTTLMDLGEKIPIVRDWIPDSASKDASAETDDNEVSAEEEERKQRESTEATLKQLKEQVAEQEAQLAEANKQAAEQAAKAQELEQQLEAEKEQQTAAEQSEAQAAYQKEVKKLAQLYAGMSPSKAAAIFDKLTTEEAIQMLSVMNNESKAAILEKMDAQKAADISIMLKDANISEDLAIAALQSRLKKEAAEEGGASQPASAGLTDTQLSQTFSSLPAESAAKLIVQTYKISPDKALKILKAVGDTTRSGILEEMMKADEQLSVKIMNQLVAK</sequence>
<dbReference type="InterPro" id="IPR038076">
    <property type="entry name" value="MgtE_N_sf"/>
</dbReference>
<feature type="compositionally biased region" description="Basic and acidic residues" evidence="1">
    <location>
        <begin position="85"/>
        <end position="94"/>
    </location>
</feature>
<evidence type="ECO:0000313" key="4">
    <source>
        <dbReference type="EMBL" id="GIO36161.1"/>
    </source>
</evidence>
<evidence type="ECO:0000259" key="3">
    <source>
        <dbReference type="Pfam" id="PF03448"/>
    </source>
</evidence>
<feature type="compositionally biased region" description="Acidic residues" evidence="1">
    <location>
        <begin position="73"/>
        <end position="84"/>
    </location>
</feature>
<gene>
    <name evidence="4" type="ORF">J41TS12_10220</name>
</gene>
<dbReference type="Proteomes" id="UP000681162">
    <property type="component" value="Unassembled WGS sequence"/>
</dbReference>
<dbReference type="EMBL" id="BORR01000003">
    <property type="protein sequence ID" value="GIO36161.1"/>
    <property type="molecule type" value="Genomic_DNA"/>
</dbReference>
<feature type="transmembrane region" description="Helical" evidence="2">
    <location>
        <begin position="20"/>
        <end position="41"/>
    </location>
</feature>